<gene>
    <name evidence="3" type="ORF">HDF16_002190</name>
</gene>
<evidence type="ECO:0000256" key="1">
    <source>
        <dbReference type="SAM" id="Phobius"/>
    </source>
</evidence>
<keyword evidence="1" id="KW-0812">Transmembrane</keyword>
<dbReference type="RefSeq" id="WP_246409008.1">
    <property type="nucleotide sequence ID" value="NZ_JACHIP010000003.1"/>
</dbReference>
<evidence type="ECO:0000259" key="2">
    <source>
        <dbReference type="Pfam" id="PF07811"/>
    </source>
</evidence>
<feature type="domain" description="TadE-like" evidence="2">
    <location>
        <begin position="31"/>
        <end position="71"/>
    </location>
</feature>
<proteinExistence type="predicted"/>
<feature type="transmembrane region" description="Helical" evidence="1">
    <location>
        <begin position="30"/>
        <end position="51"/>
    </location>
</feature>
<evidence type="ECO:0000313" key="4">
    <source>
        <dbReference type="Proteomes" id="UP000540989"/>
    </source>
</evidence>
<protein>
    <submittedName>
        <fullName evidence="3">Flp pilus assembly protein TadG</fullName>
    </submittedName>
</protein>
<dbReference type="InterPro" id="IPR012495">
    <property type="entry name" value="TadE-like_dom"/>
</dbReference>
<keyword evidence="1" id="KW-0472">Membrane</keyword>
<accession>A0A7W8E3Q3</accession>
<organism evidence="3 4">
    <name type="scientific">Granulicella aggregans</name>
    <dbReference type="NCBI Taxonomy" id="474949"/>
    <lineage>
        <taxon>Bacteria</taxon>
        <taxon>Pseudomonadati</taxon>
        <taxon>Acidobacteriota</taxon>
        <taxon>Terriglobia</taxon>
        <taxon>Terriglobales</taxon>
        <taxon>Acidobacteriaceae</taxon>
        <taxon>Granulicella</taxon>
    </lineage>
</organism>
<reference evidence="3 4" key="1">
    <citation type="submission" date="2020-08" db="EMBL/GenBank/DDBJ databases">
        <title>Genomic Encyclopedia of Type Strains, Phase IV (KMG-V): Genome sequencing to study the core and pangenomes of soil and plant-associated prokaryotes.</title>
        <authorList>
            <person name="Whitman W."/>
        </authorList>
    </citation>
    <scope>NUCLEOTIDE SEQUENCE [LARGE SCALE GENOMIC DNA]</scope>
    <source>
        <strain evidence="3 4">M8UP14</strain>
    </source>
</reference>
<evidence type="ECO:0000313" key="3">
    <source>
        <dbReference type="EMBL" id="MBB5057484.1"/>
    </source>
</evidence>
<name>A0A7W8E3Q3_9BACT</name>
<dbReference type="Pfam" id="PF07811">
    <property type="entry name" value="TadE"/>
    <property type="match status" value="1"/>
</dbReference>
<keyword evidence="4" id="KW-1185">Reference proteome</keyword>
<dbReference type="Proteomes" id="UP000540989">
    <property type="component" value="Unassembled WGS sequence"/>
</dbReference>
<sequence length="165" mass="17584">MNDTGCAENEDRVPDGLRRRLARFRVEDRASSLIECALLLPMVIVLLLGSVDFGRAFYVNLEVAAAAEAGALYGVQNPADTSGMQAAAILDAPDINLLSSTATYGTECSDGTMVTASNLPVPSCSVNAVTYVEVTTSMVYKPYFTYPGMGATWSLASKARLRTTQ</sequence>
<keyword evidence="1" id="KW-1133">Transmembrane helix</keyword>
<dbReference type="EMBL" id="JACHIP010000003">
    <property type="protein sequence ID" value="MBB5057484.1"/>
    <property type="molecule type" value="Genomic_DNA"/>
</dbReference>
<dbReference type="AlphaFoldDB" id="A0A7W8E3Q3"/>
<comment type="caution">
    <text evidence="3">The sequence shown here is derived from an EMBL/GenBank/DDBJ whole genome shotgun (WGS) entry which is preliminary data.</text>
</comment>